<feature type="compositionally biased region" description="Polar residues" evidence="1">
    <location>
        <begin position="37"/>
        <end position="54"/>
    </location>
</feature>
<dbReference type="RefSeq" id="WP_207396063.1">
    <property type="nucleotide sequence ID" value="NZ_JABRWO010000004.1"/>
</dbReference>
<dbReference type="Proteomes" id="UP000551616">
    <property type="component" value="Unassembled WGS sequence"/>
</dbReference>
<sequence length="68" mass="7184">MKWQHAAGMMSVFGLTMVGLVVGSGCQPPPQEVPDQPASTTPDDNELENPSSAIDTDPNMDPRNTQGS</sequence>
<evidence type="ECO:0000313" key="2">
    <source>
        <dbReference type="EMBL" id="MBA2114601.1"/>
    </source>
</evidence>
<evidence type="ECO:0000313" key="3">
    <source>
        <dbReference type="Proteomes" id="UP000551616"/>
    </source>
</evidence>
<reference evidence="2 3" key="1">
    <citation type="submission" date="2020-05" db="EMBL/GenBank/DDBJ databases">
        <title>Bremerella alba sp. nov., a novel planctomycete isolated from the surface of the macroalga Fucus spiralis.</title>
        <authorList>
            <person name="Godinho O."/>
            <person name="Botelho R."/>
            <person name="Albuquerque L."/>
            <person name="Wiegand S."/>
            <person name="Da Costa M.S."/>
            <person name="Lobo-Da-Cunha A."/>
            <person name="Jogler C."/>
            <person name="Lage O.M."/>
        </authorList>
    </citation>
    <scope>NUCLEOTIDE SEQUENCE [LARGE SCALE GENOMIC DNA]</scope>
    <source>
        <strain evidence="2 3">FF15</strain>
    </source>
</reference>
<keyword evidence="3" id="KW-1185">Reference proteome</keyword>
<dbReference type="PROSITE" id="PS51257">
    <property type="entry name" value="PROKAR_LIPOPROTEIN"/>
    <property type="match status" value="1"/>
</dbReference>
<accession>A0A7V8V4A6</accession>
<evidence type="ECO:0000256" key="1">
    <source>
        <dbReference type="SAM" id="MobiDB-lite"/>
    </source>
</evidence>
<comment type="caution">
    <text evidence="2">The sequence shown here is derived from an EMBL/GenBank/DDBJ whole genome shotgun (WGS) entry which is preliminary data.</text>
</comment>
<protein>
    <submittedName>
        <fullName evidence="2">Uncharacterized protein</fullName>
    </submittedName>
</protein>
<gene>
    <name evidence="2" type="ORF">HOV93_17670</name>
</gene>
<name>A0A7V8V4A6_9BACT</name>
<dbReference type="AlphaFoldDB" id="A0A7V8V4A6"/>
<feature type="region of interest" description="Disordered" evidence="1">
    <location>
        <begin position="21"/>
        <end position="68"/>
    </location>
</feature>
<dbReference type="EMBL" id="JABRWO010000004">
    <property type="protein sequence ID" value="MBA2114601.1"/>
    <property type="molecule type" value="Genomic_DNA"/>
</dbReference>
<organism evidence="2 3">
    <name type="scientific">Bremerella alba</name>
    <dbReference type="NCBI Taxonomy" id="980252"/>
    <lineage>
        <taxon>Bacteria</taxon>
        <taxon>Pseudomonadati</taxon>
        <taxon>Planctomycetota</taxon>
        <taxon>Planctomycetia</taxon>
        <taxon>Pirellulales</taxon>
        <taxon>Pirellulaceae</taxon>
        <taxon>Bremerella</taxon>
    </lineage>
</organism>
<proteinExistence type="predicted"/>